<dbReference type="EMBL" id="CP025688">
    <property type="protein sequence ID" value="QAA21963.1"/>
    <property type="molecule type" value="Genomic_DNA"/>
</dbReference>
<dbReference type="InterPro" id="IPR001296">
    <property type="entry name" value="Glyco_trans_1"/>
</dbReference>
<reference evidence="3 6" key="2">
    <citation type="submission" date="2019-09" db="EMBL/GenBank/DDBJ databases">
        <title>Complete genome sequence of Sporolactobacillus terrae 70-3.</title>
        <authorList>
            <person name="Tanaka N."/>
            <person name="Shiwa Y."/>
            <person name="Fujita N."/>
            <person name="Tanasupawat S."/>
        </authorList>
    </citation>
    <scope>NUCLEOTIDE SEQUENCE [LARGE SCALE GENOMIC DNA]</scope>
    <source>
        <strain evidence="3 6">70-3</strain>
    </source>
</reference>
<feature type="domain" description="Glycosyltransferase subfamily 4-like N-terminal" evidence="2">
    <location>
        <begin position="14"/>
        <end position="164"/>
    </location>
</feature>
<keyword evidence="5" id="KW-1185">Reference proteome</keyword>
<evidence type="ECO:0000259" key="2">
    <source>
        <dbReference type="Pfam" id="PF13439"/>
    </source>
</evidence>
<protein>
    <submittedName>
        <fullName evidence="4">Glycosyltransferase</fullName>
    </submittedName>
    <submittedName>
        <fullName evidence="3">UDP-D-galactose--(Glucosyl)LPS-1,6-D-galactosyltr ansferase</fullName>
    </submittedName>
</protein>
<dbReference type="AlphaFoldDB" id="A0A410D789"/>
<dbReference type="Pfam" id="PF13439">
    <property type="entry name" value="Glyco_transf_4"/>
    <property type="match status" value="1"/>
</dbReference>
<dbReference type="CDD" id="cd03811">
    <property type="entry name" value="GT4_GT28_WabH-like"/>
    <property type="match status" value="1"/>
</dbReference>
<accession>A0A410D789</accession>
<dbReference type="Proteomes" id="UP000326951">
    <property type="component" value="Chromosome"/>
</dbReference>
<name>A0A410D789_9BACL</name>
<dbReference type="Pfam" id="PF00534">
    <property type="entry name" value="Glycos_transf_1"/>
    <property type="match status" value="1"/>
</dbReference>
<proteinExistence type="predicted"/>
<evidence type="ECO:0000313" key="6">
    <source>
        <dbReference type="Proteomes" id="UP000326951"/>
    </source>
</evidence>
<dbReference type="InterPro" id="IPR028098">
    <property type="entry name" value="Glyco_trans_4-like_N"/>
</dbReference>
<dbReference type="EMBL" id="AP021853">
    <property type="protein sequence ID" value="BBN98240.1"/>
    <property type="molecule type" value="Genomic_DNA"/>
</dbReference>
<dbReference type="PANTHER" id="PTHR12526:SF630">
    <property type="entry name" value="GLYCOSYLTRANSFERASE"/>
    <property type="match status" value="1"/>
</dbReference>
<dbReference type="PANTHER" id="PTHR12526">
    <property type="entry name" value="GLYCOSYLTRANSFERASE"/>
    <property type="match status" value="1"/>
</dbReference>
<dbReference type="GO" id="GO:0016757">
    <property type="term" value="F:glycosyltransferase activity"/>
    <property type="evidence" value="ECO:0007669"/>
    <property type="project" value="InterPro"/>
</dbReference>
<dbReference type="Proteomes" id="UP000285882">
    <property type="component" value="Chromosome"/>
</dbReference>
<evidence type="ECO:0000313" key="3">
    <source>
        <dbReference type="EMBL" id="BBN98240.1"/>
    </source>
</evidence>
<sequence length="355" mass="40195">MKLYFVLDYLGGRGGVETVVTAISNQFVNKGHEVAILLPKPSGDKSWEREVPNVYYYNEKHDKGNAIDNCIGVAQIIQKIGVPDAIIATHTPHSVLYSRVALGLHSKVPIISWLHQPLKSFYDPHYVKYADLYWAISASIKKELIKSKIDSDKICLVGNPINLNVSMIEPILGNHFVYIGRLENNQKQIDLLLNTLALFQNKWSLDIIGDGPDNEKLKSLAERLNIRDRVRFHGWSYDPWDIVRSIRISALVLVSKYEGFGLVVAEALSRGIPVIATKVEGPDELIQPHENGWLIEPGSSQQLLDAFNEINDLSNDQLKLLSRNARKSVDKYATEKAMDKMIETFINIKERRNRL</sequence>
<dbReference type="STRING" id="1449983.GCA_000647835_03234"/>
<reference evidence="4 5" key="1">
    <citation type="submission" date="2018-01" db="EMBL/GenBank/DDBJ databases">
        <title>Complete genome sequencing of Sporolactobacillus terrae DLG3.</title>
        <authorList>
            <person name="Nam Y.-D."/>
            <person name="Kang J."/>
            <person name="Chung W.-H."/>
        </authorList>
    </citation>
    <scope>NUCLEOTIDE SEQUENCE [LARGE SCALE GENOMIC DNA]</scope>
    <source>
        <strain evidence="4 5">DLG3</strain>
    </source>
</reference>
<dbReference type="SUPFAM" id="SSF53756">
    <property type="entry name" value="UDP-Glycosyltransferase/glycogen phosphorylase"/>
    <property type="match status" value="1"/>
</dbReference>
<evidence type="ECO:0000313" key="5">
    <source>
        <dbReference type="Proteomes" id="UP000285882"/>
    </source>
</evidence>
<feature type="domain" description="Glycosyl transferase family 1" evidence="1">
    <location>
        <begin position="175"/>
        <end position="327"/>
    </location>
</feature>
<dbReference type="Gene3D" id="3.40.50.2000">
    <property type="entry name" value="Glycogen Phosphorylase B"/>
    <property type="match status" value="2"/>
</dbReference>
<organism evidence="3 6">
    <name type="scientific">Sporolactobacillus terrae</name>
    <dbReference type="NCBI Taxonomy" id="269673"/>
    <lineage>
        <taxon>Bacteria</taxon>
        <taxon>Bacillati</taxon>
        <taxon>Bacillota</taxon>
        <taxon>Bacilli</taxon>
        <taxon>Bacillales</taxon>
        <taxon>Sporolactobacillaceae</taxon>
        <taxon>Sporolactobacillus</taxon>
    </lineage>
</organism>
<evidence type="ECO:0000259" key="1">
    <source>
        <dbReference type="Pfam" id="PF00534"/>
    </source>
</evidence>
<evidence type="ECO:0000313" key="4">
    <source>
        <dbReference type="EMBL" id="QAA21963.1"/>
    </source>
</evidence>
<dbReference type="RefSeq" id="WP_028984357.1">
    <property type="nucleotide sequence ID" value="NZ_AP021853.1"/>
</dbReference>
<gene>
    <name evidence="3" type="primary">rfaG</name>
    <name evidence="4" type="ORF">C0674_04645</name>
    <name evidence="3" type="ORF">St703_09450</name>
</gene>